<sequence length="267" mass="30838">MERILTFFCYFLIVIGASQGHQNVRTVPGVNPNTYQQSQGGGGHPPPPPPPSQQQFQQNPQFQQPPQGQQQFQQPPQQQQFQQPGQFQQQQGQFQQPQGQFQQQQGQFQQQPQGQFQQQGQPQQQQGQPQQQQGQPQQHQRRVLHREINSEKEHVKEHMEVPIDTSNMSEQELQFHYFKMHDSDGNNKLDGCELVKSLIHWHDESNHDHNSGQAIPEAKIFKDDELINMIDPILKTDDKNQDGFIDYPEFVLAQQAAKSKQPQQAQV</sequence>
<feature type="compositionally biased region" description="Polar residues" evidence="4">
    <location>
        <begin position="26"/>
        <end position="35"/>
    </location>
</feature>
<evidence type="ECO:0000313" key="7">
    <source>
        <dbReference type="EMBL" id="CDW21845.1"/>
    </source>
</evidence>
<dbReference type="InterPro" id="IPR011992">
    <property type="entry name" value="EF-hand-dom_pair"/>
</dbReference>
<dbReference type="GO" id="GO:0005509">
    <property type="term" value="F:calcium ion binding"/>
    <property type="evidence" value="ECO:0007669"/>
    <property type="project" value="InterPro"/>
</dbReference>
<dbReference type="Pfam" id="PF13499">
    <property type="entry name" value="EF-hand_7"/>
    <property type="match status" value="1"/>
</dbReference>
<evidence type="ECO:0000256" key="2">
    <source>
        <dbReference type="ARBA" id="ARBA00022737"/>
    </source>
</evidence>
<keyword evidence="1 5" id="KW-0732">Signal</keyword>
<feature type="compositionally biased region" description="Low complexity" evidence="4">
    <location>
        <begin position="53"/>
        <end position="138"/>
    </location>
</feature>
<dbReference type="InterPro" id="IPR052110">
    <property type="entry name" value="MCFD2-like"/>
</dbReference>
<dbReference type="InterPro" id="IPR018247">
    <property type="entry name" value="EF_Hand_1_Ca_BS"/>
</dbReference>
<name>A0A0K2T7U3_LEPSM</name>
<organism evidence="7">
    <name type="scientific">Lepeophtheirus salmonis</name>
    <name type="common">Salmon louse</name>
    <name type="synonym">Caligus salmonis</name>
    <dbReference type="NCBI Taxonomy" id="72036"/>
    <lineage>
        <taxon>Eukaryota</taxon>
        <taxon>Metazoa</taxon>
        <taxon>Ecdysozoa</taxon>
        <taxon>Arthropoda</taxon>
        <taxon>Crustacea</taxon>
        <taxon>Multicrustacea</taxon>
        <taxon>Hexanauplia</taxon>
        <taxon>Copepoda</taxon>
        <taxon>Siphonostomatoida</taxon>
        <taxon>Caligidae</taxon>
        <taxon>Lepeophtheirus</taxon>
    </lineage>
</organism>
<dbReference type="PANTHER" id="PTHR23104:SF17">
    <property type="entry name" value="EF-HAND DOMAIN-CONTAINING PROTEIN"/>
    <property type="match status" value="1"/>
</dbReference>
<evidence type="ECO:0000256" key="4">
    <source>
        <dbReference type="SAM" id="MobiDB-lite"/>
    </source>
</evidence>
<dbReference type="PANTHER" id="PTHR23104">
    <property type="entry name" value="MULTIPLE COAGULATION FACTOR DEFICIENCY PROTEIN 2 NEURAL STEM CELL DERIVED NEURONAL SURVIVAL PROTEIN"/>
    <property type="match status" value="1"/>
</dbReference>
<dbReference type="PROSITE" id="PS00018">
    <property type="entry name" value="EF_HAND_1"/>
    <property type="match status" value="2"/>
</dbReference>
<evidence type="ECO:0000256" key="1">
    <source>
        <dbReference type="ARBA" id="ARBA00022729"/>
    </source>
</evidence>
<keyword evidence="2" id="KW-0677">Repeat</keyword>
<feature type="domain" description="EF-hand" evidence="6">
    <location>
        <begin position="171"/>
        <end position="251"/>
    </location>
</feature>
<reference evidence="7" key="1">
    <citation type="submission" date="2014-05" db="EMBL/GenBank/DDBJ databases">
        <authorList>
            <person name="Chronopoulou M."/>
        </authorList>
    </citation>
    <scope>NUCLEOTIDE SEQUENCE</scope>
    <source>
        <tissue evidence="7">Whole organism</tissue>
    </source>
</reference>
<dbReference type="EMBL" id="HACA01004484">
    <property type="protein sequence ID" value="CDW21845.1"/>
    <property type="molecule type" value="Transcribed_RNA"/>
</dbReference>
<accession>A0A0K2T7U3</accession>
<dbReference type="OrthoDB" id="289247at2759"/>
<dbReference type="Gene3D" id="1.10.238.10">
    <property type="entry name" value="EF-hand"/>
    <property type="match status" value="1"/>
</dbReference>
<evidence type="ECO:0000259" key="6">
    <source>
        <dbReference type="Pfam" id="PF13499"/>
    </source>
</evidence>
<proteinExistence type="predicted"/>
<dbReference type="AlphaFoldDB" id="A0A0K2T7U3"/>
<feature type="chain" id="PRO_5005487562" description="EF-hand domain-containing protein" evidence="5">
    <location>
        <begin position="21"/>
        <end position="267"/>
    </location>
</feature>
<dbReference type="InterPro" id="IPR002048">
    <property type="entry name" value="EF_hand_dom"/>
</dbReference>
<evidence type="ECO:0000256" key="5">
    <source>
        <dbReference type="SAM" id="SignalP"/>
    </source>
</evidence>
<keyword evidence="3" id="KW-0106">Calcium</keyword>
<dbReference type="SUPFAM" id="SSF47473">
    <property type="entry name" value="EF-hand"/>
    <property type="match status" value="1"/>
</dbReference>
<evidence type="ECO:0000256" key="3">
    <source>
        <dbReference type="ARBA" id="ARBA00022837"/>
    </source>
</evidence>
<feature type="signal peptide" evidence="5">
    <location>
        <begin position="1"/>
        <end position="20"/>
    </location>
</feature>
<feature type="region of interest" description="Disordered" evidence="4">
    <location>
        <begin position="26"/>
        <end position="143"/>
    </location>
</feature>
<protein>
    <recommendedName>
        <fullName evidence="6">EF-hand domain-containing protein</fullName>
    </recommendedName>
</protein>